<sequence>MPCYVGEKIAICTGSNRRFIARYRWYGCRRYQIVSEHRSYRVAVKAMAKAFAKPNHSMIKRADVIMTADYYDPVQLCELVRK</sequence>
<reference evidence="1" key="1">
    <citation type="journal article" date="2015" name="Nature">
        <title>Complex archaea that bridge the gap between prokaryotes and eukaryotes.</title>
        <authorList>
            <person name="Spang A."/>
            <person name="Saw J.H."/>
            <person name="Jorgensen S.L."/>
            <person name="Zaremba-Niedzwiedzka K."/>
            <person name="Martijn J."/>
            <person name="Lind A.E."/>
            <person name="van Eijk R."/>
            <person name="Schleper C."/>
            <person name="Guy L."/>
            <person name="Ettema T.J."/>
        </authorList>
    </citation>
    <scope>NUCLEOTIDE SEQUENCE</scope>
</reference>
<accession>A0A0F9LMJ7</accession>
<organism evidence="1">
    <name type="scientific">marine sediment metagenome</name>
    <dbReference type="NCBI Taxonomy" id="412755"/>
    <lineage>
        <taxon>unclassified sequences</taxon>
        <taxon>metagenomes</taxon>
        <taxon>ecological metagenomes</taxon>
    </lineage>
</organism>
<proteinExistence type="predicted"/>
<gene>
    <name evidence="1" type="ORF">LCGC14_1563190</name>
</gene>
<name>A0A0F9LMJ7_9ZZZZ</name>
<dbReference type="AlphaFoldDB" id="A0A0F9LMJ7"/>
<evidence type="ECO:0000313" key="1">
    <source>
        <dbReference type="EMBL" id="KKM42277.1"/>
    </source>
</evidence>
<protein>
    <submittedName>
        <fullName evidence="1">Uncharacterized protein</fullName>
    </submittedName>
</protein>
<dbReference type="EMBL" id="LAZR01012097">
    <property type="protein sequence ID" value="KKM42277.1"/>
    <property type="molecule type" value="Genomic_DNA"/>
</dbReference>
<comment type="caution">
    <text evidence="1">The sequence shown here is derived from an EMBL/GenBank/DDBJ whole genome shotgun (WGS) entry which is preliminary data.</text>
</comment>